<dbReference type="AlphaFoldDB" id="A0A1I8BQT5"/>
<dbReference type="GO" id="GO:1990904">
    <property type="term" value="C:ribonucleoprotein complex"/>
    <property type="evidence" value="ECO:0007669"/>
    <property type="project" value="UniProtKB-KW"/>
</dbReference>
<dbReference type="PANTHER" id="PTHR15909:SF0">
    <property type="entry name" value="LARGE RIBOSOMAL SUBUNIT PROTEIN BL35M"/>
    <property type="match status" value="1"/>
</dbReference>
<dbReference type="OMA" id="ARIPHWE"/>
<evidence type="ECO:0000313" key="2">
    <source>
        <dbReference type="WBParaSite" id="MhA1_Contig44.frz3.gene2"/>
    </source>
</evidence>
<dbReference type="GO" id="GO:0005840">
    <property type="term" value="C:ribosome"/>
    <property type="evidence" value="ECO:0007669"/>
    <property type="project" value="UniProtKB-KW"/>
</dbReference>
<dbReference type="InterPro" id="IPR019338">
    <property type="entry name" value="Ribosomal_bL35m"/>
</dbReference>
<dbReference type="Proteomes" id="UP000095281">
    <property type="component" value="Unplaced"/>
</dbReference>
<name>A0A1I8BQT5_MELHA</name>
<keyword evidence="1" id="KW-1185">Reference proteome</keyword>
<accession>A0A1I8BQT5</accession>
<evidence type="ECO:0000313" key="1">
    <source>
        <dbReference type="Proteomes" id="UP000095281"/>
    </source>
</evidence>
<dbReference type="GO" id="GO:0005739">
    <property type="term" value="C:mitochondrion"/>
    <property type="evidence" value="ECO:0007669"/>
    <property type="project" value="UniProtKB-SubCell"/>
</dbReference>
<sequence>MLRLNSNILNPITGCQHITICSTRGIARIPHWEYHIRFDQKFGRKRPAQDVLDRFRRLNNGMWIRARPGRFHAHYQKDELNQIVAANWETCTKSECHMLDKMMTPFWLRQRHYVNDDLEPFHTRYGITGPRVDCKRKLTRERPKILLDDLTSDRFFDRLPASMTKSKLAIEQQKSDLPKLLRDLTRKNLRLLTDGKE</sequence>
<protein>
    <submittedName>
        <fullName evidence="2">39S ribosomal protein L35, mitochondrial</fullName>
    </submittedName>
</protein>
<dbReference type="PANTHER" id="PTHR15909">
    <property type="entry name" value="39S RIBOSOMAL PROTEIN L35, MITOCHONDRIAL"/>
    <property type="match status" value="1"/>
</dbReference>
<organism evidence="1 2">
    <name type="scientific">Meloidogyne hapla</name>
    <name type="common">Root-knot nematode worm</name>
    <dbReference type="NCBI Taxonomy" id="6305"/>
    <lineage>
        <taxon>Eukaryota</taxon>
        <taxon>Metazoa</taxon>
        <taxon>Ecdysozoa</taxon>
        <taxon>Nematoda</taxon>
        <taxon>Chromadorea</taxon>
        <taxon>Rhabditida</taxon>
        <taxon>Tylenchina</taxon>
        <taxon>Tylenchomorpha</taxon>
        <taxon>Tylenchoidea</taxon>
        <taxon>Meloidogynidae</taxon>
        <taxon>Meloidogyninae</taxon>
        <taxon>Meloidogyne</taxon>
    </lineage>
</organism>
<proteinExistence type="predicted"/>
<reference evidence="2" key="1">
    <citation type="submission" date="2016-11" db="UniProtKB">
        <authorList>
            <consortium name="WormBaseParasite"/>
        </authorList>
    </citation>
    <scope>IDENTIFICATION</scope>
</reference>
<dbReference type="WBParaSite" id="MhA1_Contig44.frz3.gene2">
    <property type="protein sequence ID" value="MhA1_Contig44.frz3.gene2"/>
    <property type="gene ID" value="MhA1_Contig44.frz3.gene2"/>
</dbReference>